<feature type="domain" description="Glutamine amidotransferase" evidence="1">
    <location>
        <begin position="67"/>
        <end position="218"/>
    </location>
</feature>
<dbReference type="OrthoDB" id="1669814at2759"/>
<comment type="caution">
    <text evidence="2">The sequence shown here is derived from an EMBL/GenBank/DDBJ whole genome shotgun (WGS) entry which is preliminary data.</text>
</comment>
<accession>A0A8H8BS81</accession>
<dbReference type="Pfam" id="PF00117">
    <property type="entry name" value="GATase"/>
    <property type="match status" value="1"/>
</dbReference>
<dbReference type="GO" id="GO:0005829">
    <property type="term" value="C:cytosol"/>
    <property type="evidence" value="ECO:0007669"/>
    <property type="project" value="TreeGrafter"/>
</dbReference>
<dbReference type="InterPro" id="IPR029062">
    <property type="entry name" value="Class_I_gatase-like"/>
</dbReference>
<dbReference type="InterPro" id="IPR017926">
    <property type="entry name" value="GATASE"/>
</dbReference>
<proteinExistence type="predicted"/>
<reference evidence="2" key="1">
    <citation type="submission" date="2021-02" db="EMBL/GenBank/DDBJ databases">
        <title>Genome sequence Cadophora malorum strain M34.</title>
        <authorList>
            <person name="Stefanovic E."/>
            <person name="Vu D."/>
            <person name="Scully C."/>
            <person name="Dijksterhuis J."/>
            <person name="Roader J."/>
            <person name="Houbraken J."/>
        </authorList>
    </citation>
    <scope>NUCLEOTIDE SEQUENCE</scope>
    <source>
        <strain evidence="2">M34</strain>
    </source>
</reference>
<dbReference type="InterPro" id="IPR044992">
    <property type="entry name" value="ChyE-like"/>
</dbReference>
<evidence type="ECO:0000313" key="3">
    <source>
        <dbReference type="Proteomes" id="UP000664132"/>
    </source>
</evidence>
<gene>
    <name evidence="2" type="ORF">IFR04_004396</name>
</gene>
<name>A0A8H8BS81_9HELO</name>
<dbReference type="PANTHER" id="PTHR42695">
    <property type="entry name" value="GLUTAMINE AMIDOTRANSFERASE YLR126C-RELATED"/>
    <property type="match status" value="1"/>
</dbReference>
<dbReference type="CDD" id="cd01741">
    <property type="entry name" value="GATase1_1"/>
    <property type="match status" value="1"/>
</dbReference>
<keyword evidence="3" id="KW-1185">Reference proteome</keyword>
<organism evidence="2 3">
    <name type="scientific">Cadophora malorum</name>
    <dbReference type="NCBI Taxonomy" id="108018"/>
    <lineage>
        <taxon>Eukaryota</taxon>
        <taxon>Fungi</taxon>
        <taxon>Dikarya</taxon>
        <taxon>Ascomycota</taxon>
        <taxon>Pezizomycotina</taxon>
        <taxon>Leotiomycetes</taxon>
        <taxon>Helotiales</taxon>
        <taxon>Ploettnerulaceae</taxon>
        <taxon>Cadophora</taxon>
    </lineage>
</organism>
<protein>
    <recommendedName>
        <fullName evidence="1">Glutamine amidotransferase domain-containing protein</fullName>
    </recommendedName>
</protein>
<dbReference type="AlphaFoldDB" id="A0A8H8BS81"/>
<dbReference type="GO" id="GO:0005634">
    <property type="term" value="C:nucleus"/>
    <property type="evidence" value="ECO:0007669"/>
    <property type="project" value="TreeGrafter"/>
</dbReference>
<dbReference type="PANTHER" id="PTHR42695:SF6">
    <property type="entry name" value="GLUTAMINE AMIDOTRANSFERASE DOMAIN-CONTAINING PROTEIN"/>
    <property type="match status" value="1"/>
</dbReference>
<dbReference type="Gene3D" id="3.40.50.880">
    <property type="match status" value="1"/>
</dbReference>
<dbReference type="EMBL" id="JAFJYH010000048">
    <property type="protein sequence ID" value="KAG4422495.1"/>
    <property type="molecule type" value="Genomic_DNA"/>
</dbReference>
<dbReference type="Proteomes" id="UP000664132">
    <property type="component" value="Unassembled WGS sequence"/>
</dbReference>
<evidence type="ECO:0000259" key="1">
    <source>
        <dbReference type="Pfam" id="PF00117"/>
    </source>
</evidence>
<dbReference type="SUPFAM" id="SSF52317">
    <property type="entry name" value="Class I glutamine amidotransferase-like"/>
    <property type="match status" value="1"/>
</dbReference>
<evidence type="ECO:0000313" key="2">
    <source>
        <dbReference type="EMBL" id="KAG4422495.1"/>
    </source>
</evidence>
<sequence>MAPTRLHLAVLDCDTPVPNVLPKRGLYSDVFETLLRDAALKTRGLAKLKLDFSNYDSVQGKLPTSEDLHHIDGIIITGSAAAAYDAEPWIKSLTDFVKNIYISHPHIKLFGSCFGHQLICNALFSTPFEPVVSRDPKGYELGVHPIKLTTAFLTRFGSVTSNASSPKELRLQFVHADHVVVHTLPEGFHSIGRSKHCALQGIWKKGRVLTYQGHAEFDRFINGETIKAFRRPEWSDQYLADALKAVDADDDAIWAAGVMLRFFLERMESRRTGSRVSF</sequence>